<evidence type="ECO:0000313" key="3">
    <source>
        <dbReference type="Proteomes" id="UP000318375"/>
    </source>
</evidence>
<keyword evidence="3" id="KW-1185">Reference proteome</keyword>
<gene>
    <name evidence="2" type="primary">131</name>
    <name evidence="2" type="ORF">SEA_PUPPER_131</name>
</gene>
<reference evidence="2 3" key="1">
    <citation type="submission" date="2019-05" db="EMBL/GenBank/DDBJ databases">
        <authorList>
            <person name="Pope W.H."/>
            <person name="Garlena R.A."/>
            <person name="Russell D.A."/>
            <person name="Jacobs-Sera D."/>
            <person name="Hatfull G.F."/>
        </authorList>
    </citation>
    <scope>NUCLEOTIDE SEQUENCE [LARGE SCALE GENOMIC DNA]</scope>
</reference>
<evidence type="ECO:0000256" key="1">
    <source>
        <dbReference type="SAM" id="MobiDB-lite"/>
    </source>
</evidence>
<dbReference type="Pfam" id="PF23970">
    <property type="entry name" value="DUF7297"/>
    <property type="match status" value="1"/>
</dbReference>
<feature type="compositionally biased region" description="Low complexity" evidence="1">
    <location>
        <begin position="418"/>
        <end position="432"/>
    </location>
</feature>
<dbReference type="InterPro" id="IPR055721">
    <property type="entry name" value="DUF7297"/>
</dbReference>
<name>A0A4Y6EKP7_9CAUD</name>
<organism evidence="2 3">
    <name type="scientific">Gordonia phage Pupper</name>
    <dbReference type="NCBI Taxonomy" id="2571249"/>
    <lineage>
        <taxon>Viruses</taxon>
        <taxon>Duplodnaviria</taxon>
        <taxon>Heunggongvirae</taxon>
        <taxon>Uroviricota</taxon>
        <taxon>Caudoviricetes</taxon>
        <taxon>Puppervirus</taxon>
        <taxon>Puppervirus Pupper</taxon>
    </lineage>
</organism>
<evidence type="ECO:0008006" key="4">
    <source>
        <dbReference type="Google" id="ProtNLM"/>
    </source>
</evidence>
<feature type="region of interest" description="Disordered" evidence="1">
    <location>
        <begin position="418"/>
        <end position="441"/>
    </location>
</feature>
<dbReference type="RefSeq" id="YP_010058919.1">
    <property type="nucleotide sequence ID" value="NC_054723.1"/>
</dbReference>
<dbReference type="GeneID" id="64766150"/>
<evidence type="ECO:0000313" key="2">
    <source>
        <dbReference type="EMBL" id="QDF18617.1"/>
    </source>
</evidence>
<protein>
    <recommendedName>
        <fullName evidence="4">Minor tail protein</fullName>
    </recommendedName>
</protein>
<accession>A0A4Y6EKP7</accession>
<dbReference type="KEGG" id="vg:64766150"/>
<dbReference type="Proteomes" id="UP000318375">
    <property type="component" value="Segment"/>
</dbReference>
<dbReference type="EMBL" id="MK977695">
    <property type="protein sequence ID" value="QDF18617.1"/>
    <property type="molecule type" value="Genomic_DNA"/>
</dbReference>
<sequence>MVATASFPYFPGKSTELRMAHFDEIAYTADSTTTLYKFLDALCGDAGVGSLKKELFVQRLSASIETMYGSDLDYVFGSIRFLSRLSSEAYDYDPMADMLTSDQWDEVRVKDAWFRARIVGFFTACAYGSQDDGLRNAVHAAVSSDCEIFEIWRYMDNFEISAPLGRAPVTVRNEVVVKPHKSEVSPQEYRVLRDMIAKFTPLDTIITIDTDGLMVAAPVGVNAIAADSSYYQVEKEVTATPLLDQIPNPELLAIDLLPSEKWIFSKFPQLAPYAAFNISAETCFYYLISGGARSPIDSVSYGTLNEAGEMVAEANFEMFQETGTYTDWSPYEVADSPDNYPGGKYGLHPYEAPAINPDQSPYHFPYESQKAYVDAKKAEVLAMGGIATDSQFRTPIVAAGQTKRTYTPDLAVAYTAPTKDSTVTSSSTSRRPSGIRREIRDPAIFVRS</sequence>
<proteinExistence type="predicted"/>